<evidence type="ECO:0000313" key="2">
    <source>
        <dbReference type="Proteomes" id="UP000004471"/>
    </source>
</evidence>
<gene>
    <name evidence="1" type="ORF">PSYJA_11480</name>
</gene>
<protein>
    <submittedName>
        <fullName evidence="1">Uncharacterized protein</fullName>
    </submittedName>
</protein>
<reference evidence="1 2" key="1">
    <citation type="journal article" date="2011" name="PLoS Pathog.">
        <title>Dynamic evolution of pathogenicity revealed by sequencing and comparative genomics of 19 Pseudomonas syringae isolates.</title>
        <authorList>
            <person name="Baltrus D.A."/>
            <person name="Nishimura M.T."/>
            <person name="Romanchuk A."/>
            <person name="Chang J.H."/>
            <person name="Mukhtar M.S."/>
            <person name="Cherkis K."/>
            <person name="Roach J."/>
            <person name="Grant S.R."/>
            <person name="Jones C.D."/>
            <person name="Dangl J.L."/>
        </authorList>
    </citation>
    <scope>NUCLEOTIDE SEQUENCE [LARGE SCALE GENOMIC DNA]</scope>
    <source>
        <strain evidence="2">M301072PT</strain>
    </source>
</reference>
<proteinExistence type="predicted"/>
<dbReference type="EMBL" id="AEAH01000537">
    <property type="protein sequence ID" value="EGH29556.1"/>
    <property type="molecule type" value="Genomic_DNA"/>
</dbReference>
<sequence length="197" mass="23092">LARISDVPISDSVYGINFKAEKYIRSQISLIDERDFQKTLIAIPRIAHLVPKYNRRLNLTDDELIRAHYLFFKRRWYRSSRGALIFNTSELMRTLYRDTLHGMNQKPSQGRFEELNIGQEYYTREFEAVETTLGYNAGLDPKSLAIYIQTLRKIITYDPDFKFHIDKKAILSLSVKKLLRAGRVNQTADTKLRLSKL</sequence>
<evidence type="ECO:0000313" key="1">
    <source>
        <dbReference type="EMBL" id="EGH29556.1"/>
    </source>
</evidence>
<dbReference type="AlphaFoldDB" id="F3FH70"/>
<name>F3FH70_PSESX</name>
<organism evidence="1 2">
    <name type="scientific">Pseudomonas syringae pv. japonica str. M301072</name>
    <dbReference type="NCBI Taxonomy" id="629262"/>
    <lineage>
        <taxon>Bacteria</taxon>
        <taxon>Pseudomonadati</taxon>
        <taxon>Pseudomonadota</taxon>
        <taxon>Gammaproteobacteria</taxon>
        <taxon>Pseudomonadales</taxon>
        <taxon>Pseudomonadaceae</taxon>
        <taxon>Pseudomonas</taxon>
        <taxon>Pseudomonas syringae</taxon>
    </lineage>
</organism>
<accession>F3FH70</accession>
<feature type="non-terminal residue" evidence="1">
    <location>
        <position position="1"/>
    </location>
</feature>
<dbReference type="Proteomes" id="UP000004471">
    <property type="component" value="Unassembled WGS sequence"/>
</dbReference>
<comment type="caution">
    <text evidence="1">The sequence shown here is derived from an EMBL/GenBank/DDBJ whole genome shotgun (WGS) entry which is preliminary data.</text>
</comment>
<dbReference type="HOGENOM" id="CLU_1386884_0_0_6"/>